<dbReference type="Proteomes" id="UP000001542">
    <property type="component" value="Unassembled WGS sequence"/>
</dbReference>
<keyword evidence="5" id="KW-1185">Reference proteome</keyword>
<dbReference type="GO" id="GO:0000981">
    <property type="term" value="F:DNA-binding transcription factor activity, RNA polymerase II-specific"/>
    <property type="evidence" value="ECO:0000318"/>
    <property type="project" value="GO_Central"/>
</dbReference>
<dbReference type="AlphaFoldDB" id="A2DB92"/>
<dbReference type="VEuPathDB" id="TrichDB:TVAG_379010"/>
<dbReference type="PROSITE" id="PS51294">
    <property type="entry name" value="HTH_MYB"/>
    <property type="match status" value="2"/>
</dbReference>
<dbReference type="GO" id="GO:0005634">
    <property type="term" value="C:nucleus"/>
    <property type="evidence" value="ECO:0000318"/>
    <property type="project" value="GO_Central"/>
</dbReference>
<evidence type="ECO:0000259" key="2">
    <source>
        <dbReference type="PROSITE" id="PS50090"/>
    </source>
</evidence>
<dbReference type="KEGG" id="tva:5467977"/>
<dbReference type="InterPro" id="IPR001005">
    <property type="entry name" value="SANT/Myb"/>
</dbReference>
<dbReference type="InterPro" id="IPR050560">
    <property type="entry name" value="MYB_TF"/>
</dbReference>
<dbReference type="GO" id="GO:0000978">
    <property type="term" value="F:RNA polymerase II cis-regulatory region sequence-specific DNA binding"/>
    <property type="evidence" value="ECO:0000318"/>
    <property type="project" value="GO_Central"/>
</dbReference>
<dbReference type="InterPro" id="IPR009057">
    <property type="entry name" value="Homeodomain-like_sf"/>
</dbReference>
<feature type="region of interest" description="Disordered" evidence="1">
    <location>
        <begin position="136"/>
        <end position="157"/>
    </location>
</feature>
<protein>
    <submittedName>
        <fullName evidence="4">Myb-like DNA-binding domain containing protein</fullName>
    </submittedName>
</protein>
<evidence type="ECO:0000313" key="4">
    <source>
        <dbReference type="EMBL" id="EAY22422.1"/>
    </source>
</evidence>
<dbReference type="SMART" id="SM00717">
    <property type="entry name" value="SANT"/>
    <property type="match status" value="2"/>
</dbReference>
<organism evidence="4 5">
    <name type="scientific">Trichomonas vaginalis (strain ATCC PRA-98 / G3)</name>
    <dbReference type="NCBI Taxonomy" id="412133"/>
    <lineage>
        <taxon>Eukaryota</taxon>
        <taxon>Metamonada</taxon>
        <taxon>Parabasalia</taxon>
        <taxon>Trichomonadida</taxon>
        <taxon>Trichomonadidae</taxon>
        <taxon>Trichomonas</taxon>
    </lineage>
</organism>
<dbReference type="PANTHER" id="PTHR45614">
    <property type="entry name" value="MYB PROTEIN-RELATED"/>
    <property type="match status" value="1"/>
</dbReference>
<name>A2DB92_TRIV3</name>
<dbReference type="CDD" id="cd00167">
    <property type="entry name" value="SANT"/>
    <property type="match status" value="2"/>
</dbReference>
<dbReference type="PANTHER" id="PTHR45614:SF253">
    <property type="entry name" value="CHROMOSOME UNDETERMINED SCAFFOLD_38, WHOLE GENOME SHOTGUN SEQUENCE"/>
    <property type="match status" value="1"/>
</dbReference>
<feature type="domain" description="HTH myb-type" evidence="3">
    <location>
        <begin position="33"/>
        <end position="81"/>
    </location>
</feature>
<dbReference type="STRING" id="5722.A2DB92"/>
<dbReference type="Gene3D" id="1.10.10.60">
    <property type="entry name" value="Homeodomain-like"/>
    <property type="match status" value="2"/>
</dbReference>
<keyword evidence="4" id="KW-0238">DNA-binding</keyword>
<dbReference type="RefSeq" id="XP_001583408.1">
    <property type="nucleotide sequence ID" value="XM_001583358.1"/>
</dbReference>
<dbReference type="SUPFAM" id="SSF46689">
    <property type="entry name" value="Homeodomain-like"/>
    <property type="match status" value="1"/>
</dbReference>
<feature type="domain" description="Myb-like" evidence="2">
    <location>
        <begin position="82"/>
        <end position="132"/>
    </location>
</feature>
<reference evidence="4" key="2">
    <citation type="journal article" date="2007" name="Science">
        <title>Draft genome sequence of the sexually transmitted pathogen Trichomonas vaginalis.</title>
        <authorList>
            <person name="Carlton J.M."/>
            <person name="Hirt R.P."/>
            <person name="Silva J.C."/>
            <person name="Delcher A.L."/>
            <person name="Schatz M."/>
            <person name="Zhao Q."/>
            <person name="Wortman J.R."/>
            <person name="Bidwell S.L."/>
            <person name="Alsmark U.C.M."/>
            <person name="Besteiro S."/>
            <person name="Sicheritz-Ponten T."/>
            <person name="Noel C.J."/>
            <person name="Dacks J.B."/>
            <person name="Foster P.G."/>
            <person name="Simillion C."/>
            <person name="Van de Peer Y."/>
            <person name="Miranda-Saavedra D."/>
            <person name="Barton G.J."/>
            <person name="Westrop G.D."/>
            <person name="Mueller S."/>
            <person name="Dessi D."/>
            <person name="Fiori P.L."/>
            <person name="Ren Q."/>
            <person name="Paulsen I."/>
            <person name="Zhang H."/>
            <person name="Bastida-Corcuera F.D."/>
            <person name="Simoes-Barbosa A."/>
            <person name="Brown M.T."/>
            <person name="Hayes R.D."/>
            <person name="Mukherjee M."/>
            <person name="Okumura C.Y."/>
            <person name="Schneider R."/>
            <person name="Smith A.J."/>
            <person name="Vanacova S."/>
            <person name="Villalvazo M."/>
            <person name="Haas B.J."/>
            <person name="Pertea M."/>
            <person name="Feldblyum T.V."/>
            <person name="Utterback T.R."/>
            <person name="Shu C.L."/>
            <person name="Osoegawa K."/>
            <person name="de Jong P.J."/>
            <person name="Hrdy I."/>
            <person name="Horvathova L."/>
            <person name="Zubacova Z."/>
            <person name="Dolezal P."/>
            <person name="Malik S.B."/>
            <person name="Logsdon J.M. Jr."/>
            <person name="Henze K."/>
            <person name="Gupta A."/>
            <person name="Wang C.C."/>
            <person name="Dunne R.L."/>
            <person name="Upcroft J.A."/>
            <person name="Upcroft P."/>
            <person name="White O."/>
            <person name="Salzberg S.L."/>
            <person name="Tang P."/>
            <person name="Chiu C.-H."/>
            <person name="Lee Y.-S."/>
            <person name="Embley T.M."/>
            <person name="Coombs G.H."/>
            <person name="Mottram J.C."/>
            <person name="Tachezy J."/>
            <person name="Fraser-Liggett C.M."/>
            <person name="Johnson P.J."/>
        </authorList>
    </citation>
    <scope>NUCLEOTIDE SEQUENCE [LARGE SCALE GENOMIC DNA]</scope>
    <source>
        <strain evidence="4">G3</strain>
    </source>
</reference>
<dbReference type="Pfam" id="PF00249">
    <property type="entry name" value="Myb_DNA-binding"/>
    <property type="match status" value="2"/>
</dbReference>
<dbReference type="PROSITE" id="PS50090">
    <property type="entry name" value="MYB_LIKE"/>
    <property type="match status" value="2"/>
</dbReference>
<gene>
    <name evidence="4" type="ORF">TVAG_379010</name>
</gene>
<evidence type="ECO:0000256" key="1">
    <source>
        <dbReference type="SAM" id="MobiDB-lite"/>
    </source>
</evidence>
<dbReference type="InterPro" id="IPR017930">
    <property type="entry name" value="Myb_dom"/>
</dbReference>
<dbReference type="InParanoid" id="A2DB92"/>
<sequence>MIALQNQADYNEYLNLRATLEKNRIQDTNRLQKKRAFTVCEDAMIKFLAKHYNGDINWKEVAQQIPGKSTRQCRERYQTYLAPGINIAPWTREEDDLLLKKVTELGSKWSIIAQFFNGRSANSLKNRYNVHIIHRGRNSKMHSEPSSDNSYIQSSTPEPEIINQPQTFRYPPISNLIQIALGTNGMPVDIYQHIYVPPC</sequence>
<reference evidence="4" key="1">
    <citation type="submission" date="2006-10" db="EMBL/GenBank/DDBJ databases">
        <authorList>
            <person name="Amadeo P."/>
            <person name="Zhao Q."/>
            <person name="Wortman J."/>
            <person name="Fraser-Liggett C."/>
            <person name="Carlton J."/>
        </authorList>
    </citation>
    <scope>NUCLEOTIDE SEQUENCE</scope>
    <source>
        <strain evidence="4">G3</strain>
    </source>
</reference>
<dbReference type="SMR" id="A2DB92"/>
<feature type="compositionally biased region" description="Polar residues" evidence="1">
    <location>
        <begin position="144"/>
        <end position="157"/>
    </location>
</feature>
<evidence type="ECO:0000259" key="3">
    <source>
        <dbReference type="PROSITE" id="PS51294"/>
    </source>
</evidence>
<evidence type="ECO:0000313" key="5">
    <source>
        <dbReference type="Proteomes" id="UP000001542"/>
    </source>
</evidence>
<dbReference type="EMBL" id="DS113184">
    <property type="protein sequence ID" value="EAY22422.1"/>
    <property type="molecule type" value="Genomic_DNA"/>
</dbReference>
<dbReference type="GO" id="GO:0006355">
    <property type="term" value="P:regulation of DNA-templated transcription"/>
    <property type="evidence" value="ECO:0000318"/>
    <property type="project" value="GO_Central"/>
</dbReference>
<accession>A2DB92</accession>
<feature type="domain" description="Myb-like" evidence="2">
    <location>
        <begin position="29"/>
        <end position="81"/>
    </location>
</feature>
<feature type="domain" description="HTH myb-type" evidence="3">
    <location>
        <begin position="82"/>
        <end position="136"/>
    </location>
</feature>
<dbReference type="eggNOG" id="KOG0048">
    <property type="taxonomic scope" value="Eukaryota"/>
</dbReference>
<proteinExistence type="predicted"/>
<dbReference type="VEuPathDB" id="TrichDB:TVAGG3_0508840"/>
<dbReference type="OrthoDB" id="2143914at2759"/>